<dbReference type="RefSeq" id="WP_353545701.1">
    <property type="nucleotide sequence ID" value="NZ_JAGKSB010000001.1"/>
</dbReference>
<dbReference type="InterPro" id="IPR000866">
    <property type="entry name" value="AhpC/TSA"/>
</dbReference>
<dbReference type="GO" id="GO:0017004">
    <property type="term" value="P:cytochrome complex assembly"/>
    <property type="evidence" value="ECO:0007669"/>
    <property type="project" value="UniProtKB-KW"/>
</dbReference>
<dbReference type="Proteomes" id="UP000679691">
    <property type="component" value="Unassembled WGS sequence"/>
</dbReference>
<dbReference type="InterPro" id="IPR036249">
    <property type="entry name" value="Thioredoxin-like_sf"/>
</dbReference>
<organism evidence="7 8">
    <name type="scientific">Rhinopithecimicrobium faecis</name>
    <dbReference type="NCBI Taxonomy" id="2820698"/>
    <lineage>
        <taxon>Bacteria</taxon>
        <taxon>Pseudomonadati</taxon>
        <taxon>Bacteroidota</taxon>
        <taxon>Sphingobacteriia</taxon>
        <taxon>Sphingobacteriales</taxon>
        <taxon>Sphingobacteriaceae</taxon>
        <taxon>Rhinopithecimicrobium</taxon>
    </lineage>
</organism>
<dbReference type="PROSITE" id="PS51352">
    <property type="entry name" value="THIOREDOXIN_2"/>
    <property type="match status" value="1"/>
</dbReference>
<proteinExistence type="predicted"/>
<dbReference type="Gene3D" id="3.40.30.10">
    <property type="entry name" value="Glutaredoxin"/>
    <property type="match status" value="1"/>
</dbReference>
<feature type="chain" id="PRO_5035745203" evidence="5">
    <location>
        <begin position="19"/>
        <end position="227"/>
    </location>
</feature>
<comment type="caution">
    <text evidence="7">The sequence shown here is derived from an EMBL/GenBank/DDBJ whole genome shotgun (WGS) entry which is preliminary data.</text>
</comment>
<sequence>MKKFIIFLLALAPFFVSAQQKELSKEAYIERVKNNPDSINSLVDLRRVGGYTPEYAELNPLFKTLSPQVRKSKEGKEFRSYLKTLNSVSVGKKAKYFSQKDTAGNTVALKDFKGRYVLLDFWASWCPDCRVQSPELVKTYAEFKGPNFEIIGISFDKDRGSWIKAIHTDQLYWTQLSDLKRWQNEVGTLYGVKSIPQNVLISPEGIIVARNIHGEELNTLLRKLVKK</sequence>
<evidence type="ECO:0000256" key="5">
    <source>
        <dbReference type="SAM" id="SignalP"/>
    </source>
</evidence>
<dbReference type="Pfam" id="PF00578">
    <property type="entry name" value="AhpC-TSA"/>
    <property type="match status" value="1"/>
</dbReference>
<dbReference type="GO" id="GO:0030313">
    <property type="term" value="C:cell envelope"/>
    <property type="evidence" value="ECO:0007669"/>
    <property type="project" value="UniProtKB-SubCell"/>
</dbReference>
<feature type="signal peptide" evidence="5">
    <location>
        <begin position="1"/>
        <end position="18"/>
    </location>
</feature>
<dbReference type="PANTHER" id="PTHR42852:SF6">
    <property type="entry name" value="THIOL:DISULFIDE INTERCHANGE PROTEIN DSBE"/>
    <property type="match status" value="1"/>
</dbReference>
<keyword evidence="3" id="KW-1015">Disulfide bond</keyword>
<dbReference type="InterPro" id="IPR013766">
    <property type="entry name" value="Thioredoxin_domain"/>
</dbReference>
<dbReference type="AlphaFoldDB" id="A0A8T4H4X2"/>
<evidence type="ECO:0000256" key="1">
    <source>
        <dbReference type="ARBA" id="ARBA00004196"/>
    </source>
</evidence>
<gene>
    <name evidence="7" type="ORF">J5U18_01335</name>
</gene>
<evidence type="ECO:0000313" key="7">
    <source>
        <dbReference type="EMBL" id="MBP3942220.1"/>
    </source>
</evidence>
<dbReference type="CDD" id="cd02966">
    <property type="entry name" value="TlpA_like_family"/>
    <property type="match status" value="1"/>
</dbReference>
<reference evidence="7" key="1">
    <citation type="submission" date="2021-03" db="EMBL/GenBank/DDBJ databases">
        <authorList>
            <person name="Lu T."/>
            <person name="Wang Q."/>
            <person name="Han X."/>
        </authorList>
    </citation>
    <scope>NUCLEOTIDE SEQUENCE</scope>
    <source>
        <strain evidence="7">WQ 2009</strain>
    </source>
</reference>
<evidence type="ECO:0000256" key="3">
    <source>
        <dbReference type="ARBA" id="ARBA00023157"/>
    </source>
</evidence>
<dbReference type="GO" id="GO:0016209">
    <property type="term" value="F:antioxidant activity"/>
    <property type="evidence" value="ECO:0007669"/>
    <property type="project" value="InterPro"/>
</dbReference>
<keyword evidence="4" id="KW-0676">Redox-active center</keyword>
<accession>A0A8T4H4X2</accession>
<name>A0A8T4H4X2_9SPHI</name>
<dbReference type="GO" id="GO:0016491">
    <property type="term" value="F:oxidoreductase activity"/>
    <property type="evidence" value="ECO:0007669"/>
    <property type="project" value="InterPro"/>
</dbReference>
<keyword evidence="8" id="KW-1185">Reference proteome</keyword>
<dbReference type="SUPFAM" id="SSF52833">
    <property type="entry name" value="Thioredoxin-like"/>
    <property type="match status" value="1"/>
</dbReference>
<dbReference type="InterPro" id="IPR050553">
    <property type="entry name" value="Thioredoxin_ResA/DsbE_sf"/>
</dbReference>
<evidence type="ECO:0000256" key="4">
    <source>
        <dbReference type="ARBA" id="ARBA00023284"/>
    </source>
</evidence>
<dbReference type="EMBL" id="JAGKSB010000001">
    <property type="protein sequence ID" value="MBP3942220.1"/>
    <property type="molecule type" value="Genomic_DNA"/>
</dbReference>
<evidence type="ECO:0000259" key="6">
    <source>
        <dbReference type="PROSITE" id="PS51352"/>
    </source>
</evidence>
<comment type="subcellular location">
    <subcellularLocation>
        <location evidence="1">Cell envelope</location>
    </subcellularLocation>
</comment>
<keyword evidence="2" id="KW-0201">Cytochrome c-type biogenesis</keyword>
<feature type="domain" description="Thioredoxin" evidence="6">
    <location>
        <begin position="88"/>
        <end position="227"/>
    </location>
</feature>
<dbReference type="PANTHER" id="PTHR42852">
    <property type="entry name" value="THIOL:DISULFIDE INTERCHANGE PROTEIN DSBE"/>
    <property type="match status" value="1"/>
</dbReference>
<evidence type="ECO:0000313" key="8">
    <source>
        <dbReference type="Proteomes" id="UP000679691"/>
    </source>
</evidence>
<evidence type="ECO:0000256" key="2">
    <source>
        <dbReference type="ARBA" id="ARBA00022748"/>
    </source>
</evidence>
<protein>
    <submittedName>
        <fullName evidence="7">TlpA family protein disulfide reductase</fullName>
    </submittedName>
</protein>
<keyword evidence="5" id="KW-0732">Signal</keyword>